<dbReference type="Gene3D" id="3.30.565.10">
    <property type="entry name" value="Histidine kinase-like ATPase, C-terminal domain"/>
    <property type="match status" value="1"/>
</dbReference>
<dbReference type="RefSeq" id="WP_345463604.1">
    <property type="nucleotide sequence ID" value="NZ_BAABKG010000006.1"/>
</dbReference>
<dbReference type="InterPro" id="IPR000014">
    <property type="entry name" value="PAS"/>
</dbReference>
<dbReference type="InterPro" id="IPR003594">
    <property type="entry name" value="HATPase_dom"/>
</dbReference>
<comment type="caution">
    <text evidence="3">The sequence shown here is derived from an EMBL/GenBank/DDBJ whole genome shotgun (WGS) entry which is preliminary data.</text>
</comment>
<evidence type="ECO:0000313" key="4">
    <source>
        <dbReference type="Proteomes" id="UP001500221"/>
    </source>
</evidence>
<sequence length="423" mass="45498">MTGDVMVHETLPADARSVREARAVVRTVLAEAALSEDWAERAMLAVSELVTNAVVHAGTDVQLRIHLRGEALRVEIEDNSPTVPSARSHALTAVTGRGLFLVESNVDRWDVETRPDGKTVWFEIGDPLRLAGQAPPDPSRAVAAVPTDVEVVLEQMPLLLHAAWQEQITAILREFLLARLESDPGVLESHAQASDALALLFEQVPTPDVDDDPDVIMVGAVEPLVTAPRVVLRVPRTSVPHFETLETIIVEALAMAREGELLANPTQPEIAAMRAWLCRQVREQAAGTAAPEPFDLRADIAPVPHEGAVPPVLRALAASDEAVLVTDVENRIVAVTRPVLDALGYAEESDLLGRRVVAVIPARFHQAHVAGVALHQTNGRDVLLGTHLTVPVLRADGTEVALPVTVTPEVLDGDVLAYVARFG</sequence>
<dbReference type="Gene3D" id="3.30.450.20">
    <property type="entry name" value="PAS domain"/>
    <property type="match status" value="1"/>
</dbReference>
<evidence type="ECO:0000259" key="2">
    <source>
        <dbReference type="Pfam" id="PF13581"/>
    </source>
</evidence>
<evidence type="ECO:0000313" key="3">
    <source>
        <dbReference type="EMBL" id="GAA5155813.1"/>
    </source>
</evidence>
<keyword evidence="1" id="KW-0723">Serine/threonine-protein kinase</keyword>
<dbReference type="NCBIfam" id="TIGR00229">
    <property type="entry name" value="sensory_box"/>
    <property type="match status" value="1"/>
</dbReference>
<feature type="domain" description="Histidine kinase/HSP90-like ATPase" evidence="2">
    <location>
        <begin position="11"/>
        <end position="122"/>
    </location>
</feature>
<keyword evidence="1" id="KW-0418">Kinase</keyword>
<dbReference type="InterPro" id="IPR036890">
    <property type="entry name" value="HATPase_C_sf"/>
</dbReference>
<protein>
    <recommendedName>
        <fullName evidence="2">Histidine kinase/HSP90-like ATPase domain-containing protein</fullName>
    </recommendedName>
</protein>
<keyword evidence="4" id="KW-1185">Reference proteome</keyword>
<dbReference type="InterPro" id="IPR050267">
    <property type="entry name" value="Anti-sigma-factor_SerPK"/>
</dbReference>
<dbReference type="Proteomes" id="UP001500221">
    <property type="component" value="Unassembled WGS sequence"/>
</dbReference>
<organism evidence="3 4">
    <name type="scientific">Nocardioides marinquilinus</name>
    <dbReference type="NCBI Taxonomy" id="1210400"/>
    <lineage>
        <taxon>Bacteria</taxon>
        <taxon>Bacillati</taxon>
        <taxon>Actinomycetota</taxon>
        <taxon>Actinomycetes</taxon>
        <taxon>Propionibacteriales</taxon>
        <taxon>Nocardioidaceae</taxon>
        <taxon>Nocardioides</taxon>
    </lineage>
</organism>
<dbReference type="EMBL" id="BAABKG010000006">
    <property type="protein sequence ID" value="GAA5155813.1"/>
    <property type="molecule type" value="Genomic_DNA"/>
</dbReference>
<name>A0ABP9Q7D6_9ACTN</name>
<evidence type="ECO:0000256" key="1">
    <source>
        <dbReference type="ARBA" id="ARBA00022527"/>
    </source>
</evidence>
<proteinExistence type="predicted"/>
<dbReference type="InterPro" id="IPR035965">
    <property type="entry name" value="PAS-like_dom_sf"/>
</dbReference>
<gene>
    <name evidence="3" type="ORF">GCM10023340_42090</name>
</gene>
<dbReference type="SUPFAM" id="SSF55785">
    <property type="entry name" value="PYP-like sensor domain (PAS domain)"/>
    <property type="match status" value="1"/>
</dbReference>
<dbReference type="CDD" id="cd16936">
    <property type="entry name" value="HATPase_RsbW-like"/>
    <property type="match status" value="1"/>
</dbReference>
<dbReference type="PANTHER" id="PTHR35526:SF3">
    <property type="entry name" value="ANTI-SIGMA-F FACTOR RSBW"/>
    <property type="match status" value="1"/>
</dbReference>
<dbReference type="PANTHER" id="PTHR35526">
    <property type="entry name" value="ANTI-SIGMA-F FACTOR RSBW-RELATED"/>
    <property type="match status" value="1"/>
</dbReference>
<dbReference type="CDD" id="cd00130">
    <property type="entry name" value="PAS"/>
    <property type="match status" value="1"/>
</dbReference>
<accession>A0ABP9Q7D6</accession>
<keyword evidence="1" id="KW-0808">Transferase</keyword>
<reference evidence="4" key="1">
    <citation type="journal article" date="2019" name="Int. J. Syst. Evol. Microbiol.">
        <title>The Global Catalogue of Microorganisms (GCM) 10K type strain sequencing project: providing services to taxonomists for standard genome sequencing and annotation.</title>
        <authorList>
            <consortium name="The Broad Institute Genomics Platform"/>
            <consortium name="The Broad Institute Genome Sequencing Center for Infectious Disease"/>
            <person name="Wu L."/>
            <person name="Ma J."/>
        </authorList>
    </citation>
    <scope>NUCLEOTIDE SEQUENCE [LARGE SCALE GENOMIC DNA]</scope>
    <source>
        <strain evidence="4">JCM 18459</strain>
    </source>
</reference>
<dbReference type="Pfam" id="PF13581">
    <property type="entry name" value="HATPase_c_2"/>
    <property type="match status" value="1"/>
</dbReference>
<dbReference type="SUPFAM" id="SSF55874">
    <property type="entry name" value="ATPase domain of HSP90 chaperone/DNA topoisomerase II/histidine kinase"/>
    <property type="match status" value="1"/>
</dbReference>